<dbReference type="Pfam" id="PF03357">
    <property type="entry name" value="Snf7"/>
    <property type="match status" value="1"/>
</dbReference>
<evidence type="ECO:0000256" key="1">
    <source>
        <dbReference type="SAM" id="Coils"/>
    </source>
</evidence>
<evidence type="ECO:0000313" key="3">
    <source>
        <dbReference type="EMBL" id="TPX45648.1"/>
    </source>
</evidence>
<evidence type="ECO:0000313" key="4">
    <source>
        <dbReference type="Proteomes" id="UP000317494"/>
    </source>
</evidence>
<dbReference type="STRING" id="286115.A0A507CWW0"/>
<dbReference type="EMBL" id="QEAM01000215">
    <property type="protein sequence ID" value="TPX43615.1"/>
    <property type="molecule type" value="Genomic_DNA"/>
</dbReference>
<dbReference type="GO" id="GO:0005771">
    <property type="term" value="C:multivesicular body"/>
    <property type="evidence" value="ECO:0007669"/>
    <property type="project" value="TreeGrafter"/>
</dbReference>
<dbReference type="GO" id="GO:0000815">
    <property type="term" value="C:ESCRT III complex"/>
    <property type="evidence" value="ECO:0007669"/>
    <property type="project" value="TreeGrafter"/>
</dbReference>
<dbReference type="Proteomes" id="UP000320475">
    <property type="component" value="Unassembled WGS sequence"/>
</dbReference>
<proteinExistence type="predicted"/>
<name>A0A507CWW0_9FUNG</name>
<evidence type="ECO:0000313" key="5">
    <source>
        <dbReference type="Proteomes" id="UP000320475"/>
    </source>
</evidence>
<sequence>MVYVIAQAVRDAAASLSTAVYNAAQSSTDLIYSVEDVHREFGRDLSLSDVMLVCRQLKMDVKLILDMTSSPETSIVKFKPTRGELTPISETDKGILTIKTTLQHLNSQVSQLEDRSSQLLQQTKTFIRNKERIRAKFSLRQHKIVSDILAKRLQSLETVEAILHKLQSAETDAELLSVYEIGTTTLRDFVSEKGLTVEKVDKTMDALDDALADQREVEAAMNLGNQQIASTSGVATISDEDLEAELDSLIAVPAPEPSVDVAGVMVGDVSTSEAVKLSVVENEDELLRELEALRVPDNAKRRTSDEIEVGIESVPG</sequence>
<dbReference type="OrthoDB" id="10250120at2759"/>
<accession>A0A507CWW0</accession>
<dbReference type="AlphaFoldDB" id="A0A507CWW0"/>
<organism evidence="2 5">
    <name type="scientific">Synchytrium endobioticum</name>
    <dbReference type="NCBI Taxonomy" id="286115"/>
    <lineage>
        <taxon>Eukaryota</taxon>
        <taxon>Fungi</taxon>
        <taxon>Fungi incertae sedis</taxon>
        <taxon>Chytridiomycota</taxon>
        <taxon>Chytridiomycota incertae sedis</taxon>
        <taxon>Chytridiomycetes</taxon>
        <taxon>Synchytriales</taxon>
        <taxon>Synchytriaceae</taxon>
        <taxon>Synchytrium</taxon>
    </lineage>
</organism>
<feature type="coiled-coil region" evidence="1">
    <location>
        <begin position="95"/>
        <end position="122"/>
    </location>
</feature>
<comment type="caution">
    <text evidence="2">The sequence shown here is derived from an EMBL/GenBank/DDBJ whole genome shotgun (WGS) entry which is preliminary data.</text>
</comment>
<dbReference type="InterPro" id="IPR005024">
    <property type="entry name" value="Snf7_fam"/>
</dbReference>
<dbReference type="EMBL" id="QEAN01000149">
    <property type="protein sequence ID" value="TPX45648.1"/>
    <property type="molecule type" value="Genomic_DNA"/>
</dbReference>
<keyword evidence="4" id="KW-1185">Reference proteome</keyword>
<evidence type="ECO:0000313" key="2">
    <source>
        <dbReference type="EMBL" id="TPX43615.1"/>
    </source>
</evidence>
<dbReference type="GO" id="GO:0032511">
    <property type="term" value="P:late endosome to vacuole transport via multivesicular body sorting pathway"/>
    <property type="evidence" value="ECO:0007669"/>
    <property type="project" value="TreeGrafter"/>
</dbReference>
<protein>
    <submittedName>
        <fullName evidence="2">Uncharacterized protein</fullName>
    </submittedName>
</protein>
<dbReference type="GO" id="GO:0009898">
    <property type="term" value="C:cytoplasmic side of plasma membrane"/>
    <property type="evidence" value="ECO:0007669"/>
    <property type="project" value="TreeGrafter"/>
</dbReference>
<reference evidence="4 5" key="1">
    <citation type="journal article" date="2019" name="Sci. Rep.">
        <title>Comparative genomics of chytrid fungi reveal insights into the obligate biotrophic and pathogenic lifestyle of Synchytrium endobioticum.</title>
        <authorList>
            <person name="van de Vossenberg B.T.L.H."/>
            <person name="Warris S."/>
            <person name="Nguyen H.D.T."/>
            <person name="van Gent-Pelzer M.P.E."/>
            <person name="Joly D.L."/>
            <person name="van de Geest H.C."/>
            <person name="Bonants P.J.M."/>
            <person name="Smith D.S."/>
            <person name="Levesque C.A."/>
            <person name="van der Lee T.A.J."/>
        </authorList>
    </citation>
    <scope>NUCLEOTIDE SEQUENCE [LARGE SCALE GENOMIC DNA]</scope>
    <source>
        <strain evidence="2 5">LEV6574</strain>
        <strain evidence="3 4">MB42</strain>
    </source>
</reference>
<dbReference type="PANTHER" id="PTHR22761">
    <property type="entry name" value="CHARGED MULTIVESICULAR BODY PROTEIN"/>
    <property type="match status" value="1"/>
</dbReference>
<gene>
    <name evidence="2" type="ORF">SeLEV6574_g04949</name>
    <name evidence="3" type="ORF">SeMB42_g03924</name>
</gene>
<dbReference type="VEuPathDB" id="FungiDB:SeMB42_g03924"/>
<dbReference type="Proteomes" id="UP000317494">
    <property type="component" value="Unassembled WGS sequence"/>
</dbReference>
<dbReference type="PANTHER" id="PTHR22761:SF96">
    <property type="entry name" value="BCDNA.GH08385"/>
    <property type="match status" value="1"/>
</dbReference>
<keyword evidence="1" id="KW-0175">Coiled coil</keyword>
<dbReference type="GO" id="GO:0006900">
    <property type="term" value="P:vesicle budding from membrane"/>
    <property type="evidence" value="ECO:0007669"/>
    <property type="project" value="TreeGrafter"/>
</dbReference>